<dbReference type="InterPro" id="IPR024445">
    <property type="entry name" value="Tnp_ISXO2-like"/>
</dbReference>
<organism evidence="2">
    <name type="scientific">Hexamita inflata</name>
    <dbReference type="NCBI Taxonomy" id="28002"/>
    <lineage>
        <taxon>Eukaryota</taxon>
        <taxon>Metamonada</taxon>
        <taxon>Diplomonadida</taxon>
        <taxon>Hexamitidae</taxon>
        <taxon>Hexamitinae</taxon>
        <taxon>Hexamita</taxon>
    </lineage>
</organism>
<evidence type="ECO:0000313" key="3">
    <source>
        <dbReference type="EMBL" id="CAL6099750.1"/>
    </source>
</evidence>
<dbReference type="EMBL" id="CATOUU010001033">
    <property type="protein sequence ID" value="CAI9968229.1"/>
    <property type="molecule type" value="Genomic_DNA"/>
</dbReference>
<reference evidence="2" key="1">
    <citation type="submission" date="2023-06" db="EMBL/GenBank/DDBJ databases">
        <authorList>
            <person name="Kurt Z."/>
        </authorList>
    </citation>
    <scope>NUCLEOTIDE SEQUENCE</scope>
</reference>
<gene>
    <name evidence="2" type="ORF">HINF_LOCUS55874</name>
    <name evidence="3" type="ORF">HINF_LOCUS70230</name>
</gene>
<dbReference type="Proteomes" id="UP001642409">
    <property type="component" value="Unassembled WGS sequence"/>
</dbReference>
<evidence type="ECO:0000313" key="2">
    <source>
        <dbReference type="EMBL" id="CAI9968229.1"/>
    </source>
</evidence>
<accession>A0AA86UUA2</accession>
<dbReference type="Pfam" id="PF12762">
    <property type="entry name" value="DDE_Tnp_IS1595"/>
    <property type="match status" value="1"/>
</dbReference>
<keyword evidence="4" id="KW-1185">Reference proteome</keyword>
<sequence length="184" mass="21661">MTNILRMNSQIALGGAGTIIEVAEFNYNERNIIGFAQRSSKLCKFIVLHKNDDILRLIQKYILPGATIYTTQKYEGISQIGYKHVQIVKNQKTIDPTIHLQTIKGVWSRAKFITDGIHPLWRKNVQNSLDLYAISKYYNEMYYKIVTLALNYNNYKDRSKQLHLEQQNIKQYLKESSNFFEFKW</sequence>
<evidence type="ECO:0000259" key="1">
    <source>
        <dbReference type="Pfam" id="PF12762"/>
    </source>
</evidence>
<dbReference type="AlphaFoldDB" id="A0AA86UUA2"/>
<protein>
    <recommendedName>
        <fullName evidence="1">ISXO2-like transposase domain-containing protein</fullName>
    </recommendedName>
</protein>
<dbReference type="EMBL" id="CAXDID020000523">
    <property type="protein sequence ID" value="CAL6099750.1"/>
    <property type="molecule type" value="Genomic_DNA"/>
</dbReference>
<reference evidence="3 4" key="2">
    <citation type="submission" date="2024-07" db="EMBL/GenBank/DDBJ databases">
        <authorList>
            <person name="Akdeniz Z."/>
        </authorList>
    </citation>
    <scope>NUCLEOTIDE SEQUENCE [LARGE SCALE GENOMIC DNA]</scope>
</reference>
<evidence type="ECO:0000313" key="4">
    <source>
        <dbReference type="Proteomes" id="UP001642409"/>
    </source>
</evidence>
<proteinExistence type="predicted"/>
<name>A0AA86UUA2_9EUKA</name>
<comment type="caution">
    <text evidence="2">The sequence shown here is derived from an EMBL/GenBank/DDBJ whole genome shotgun (WGS) entry which is preliminary data.</text>
</comment>
<feature type="domain" description="ISXO2-like transposase" evidence="1">
    <location>
        <begin position="28"/>
        <end position="118"/>
    </location>
</feature>